<dbReference type="InterPro" id="IPR011065">
    <property type="entry name" value="Kunitz_inhibitor_STI-like_sf"/>
</dbReference>
<dbReference type="OrthoDB" id="1872570at2759"/>
<protein>
    <recommendedName>
        <fullName evidence="4">Miraculin-like</fullName>
    </recommendedName>
</protein>
<dbReference type="SMART" id="SM00452">
    <property type="entry name" value="STI"/>
    <property type="match status" value="1"/>
</dbReference>
<comment type="caution">
    <text evidence="2">The sequence shown here is derived from an EMBL/GenBank/DDBJ whole genome shotgun (WGS) entry which is preliminary data.</text>
</comment>
<dbReference type="GO" id="GO:0004866">
    <property type="term" value="F:endopeptidase inhibitor activity"/>
    <property type="evidence" value="ECO:0007669"/>
    <property type="project" value="InterPro"/>
</dbReference>
<dbReference type="PRINTS" id="PR00291">
    <property type="entry name" value="KUNITZINHBTR"/>
</dbReference>
<dbReference type="Pfam" id="PF00197">
    <property type="entry name" value="Kunitz_legume"/>
    <property type="match status" value="1"/>
</dbReference>
<sequence>MGSTLLLLFSLVSTSVLAASAADPVLDLFFEEVKAGVEYYILPGFHRSGGGLNLKSSTNESCPVDVVQEEQDESYGLTLKFSPAVSSSNGVVITSTDLNIKLSHVENCEQSTVWQIQNYADDIGPWLIKTGAAEGNPGPNTVGNWFKIDKFGGDYKLVYCPTVCDSCKVTCGDVGLYVKNGMRHLALTTKPYKVIFQKA</sequence>
<evidence type="ECO:0000313" key="2">
    <source>
        <dbReference type="EMBL" id="KAF5726105.1"/>
    </source>
</evidence>
<organism evidence="2 3">
    <name type="scientific">Tripterygium wilfordii</name>
    <name type="common">Thunder God vine</name>
    <dbReference type="NCBI Taxonomy" id="458696"/>
    <lineage>
        <taxon>Eukaryota</taxon>
        <taxon>Viridiplantae</taxon>
        <taxon>Streptophyta</taxon>
        <taxon>Embryophyta</taxon>
        <taxon>Tracheophyta</taxon>
        <taxon>Spermatophyta</taxon>
        <taxon>Magnoliopsida</taxon>
        <taxon>eudicotyledons</taxon>
        <taxon>Gunneridae</taxon>
        <taxon>Pentapetalae</taxon>
        <taxon>rosids</taxon>
        <taxon>fabids</taxon>
        <taxon>Celastrales</taxon>
        <taxon>Celastraceae</taxon>
        <taxon>Tripterygium</taxon>
    </lineage>
</organism>
<evidence type="ECO:0000256" key="1">
    <source>
        <dbReference type="SAM" id="SignalP"/>
    </source>
</evidence>
<gene>
    <name evidence="2" type="ORF">HS088_TW23G00846</name>
</gene>
<feature type="chain" id="PRO_5029739220" description="Miraculin-like" evidence="1">
    <location>
        <begin position="19"/>
        <end position="199"/>
    </location>
</feature>
<evidence type="ECO:0008006" key="4">
    <source>
        <dbReference type="Google" id="ProtNLM"/>
    </source>
</evidence>
<proteinExistence type="predicted"/>
<reference evidence="2 3" key="1">
    <citation type="journal article" date="2020" name="Nat. Commun.">
        <title>Genome of Tripterygium wilfordii and identification of cytochrome P450 involved in triptolide biosynthesis.</title>
        <authorList>
            <person name="Tu L."/>
            <person name="Su P."/>
            <person name="Zhang Z."/>
            <person name="Gao L."/>
            <person name="Wang J."/>
            <person name="Hu T."/>
            <person name="Zhou J."/>
            <person name="Zhang Y."/>
            <person name="Zhao Y."/>
            <person name="Liu Y."/>
            <person name="Song Y."/>
            <person name="Tong Y."/>
            <person name="Lu Y."/>
            <person name="Yang J."/>
            <person name="Xu C."/>
            <person name="Jia M."/>
            <person name="Peters R.J."/>
            <person name="Huang L."/>
            <person name="Gao W."/>
        </authorList>
    </citation>
    <scope>NUCLEOTIDE SEQUENCE [LARGE SCALE GENOMIC DNA]</scope>
    <source>
        <strain evidence="3">cv. XIE 37</strain>
        <tissue evidence="2">Leaf</tissue>
    </source>
</reference>
<dbReference type="InterPro" id="IPR002160">
    <property type="entry name" value="Prot_inh_Kunz-lg"/>
</dbReference>
<dbReference type="PANTHER" id="PTHR33107:SF5">
    <property type="entry name" value="KUNITZ TRYPSIN INHIBITOR 5"/>
    <property type="match status" value="1"/>
</dbReference>
<feature type="signal peptide" evidence="1">
    <location>
        <begin position="1"/>
        <end position="18"/>
    </location>
</feature>
<keyword evidence="3" id="KW-1185">Reference proteome</keyword>
<dbReference type="EMBL" id="JAAARO010000023">
    <property type="protein sequence ID" value="KAF5726105.1"/>
    <property type="molecule type" value="Genomic_DNA"/>
</dbReference>
<dbReference type="Proteomes" id="UP000593562">
    <property type="component" value="Unassembled WGS sequence"/>
</dbReference>
<dbReference type="InParanoid" id="A0A7J7BWQ3"/>
<keyword evidence="1" id="KW-0732">Signal</keyword>
<dbReference type="PANTHER" id="PTHR33107">
    <property type="entry name" value="KUNITZ TRYPSIN INHIBITOR 2"/>
    <property type="match status" value="1"/>
</dbReference>
<name>A0A7J7BWQ3_TRIWF</name>
<dbReference type="AlphaFoldDB" id="A0A7J7BWQ3"/>
<evidence type="ECO:0000313" key="3">
    <source>
        <dbReference type="Proteomes" id="UP000593562"/>
    </source>
</evidence>
<dbReference type="Gene3D" id="2.80.10.50">
    <property type="match status" value="1"/>
</dbReference>
<dbReference type="CDD" id="cd23375">
    <property type="entry name" value="beta-trefoil_STI_VvMLP-like"/>
    <property type="match status" value="1"/>
</dbReference>
<accession>A0A7J7BWQ3</accession>
<dbReference type="SUPFAM" id="SSF50386">
    <property type="entry name" value="STI-like"/>
    <property type="match status" value="1"/>
</dbReference>